<dbReference type="AlphaFoldDB" id="A0A521E3U3"/>
<feature type="compositionally biased region" description="Basic and acidic residues" evidence="1">
    <location>
        <begin position="36"/>
        <end position="51"/>
    </location>
</feature>
<proteinExistence type="predicted"/>
<accession>A0A521E3U3</accession>
<feature type="compositionally biased region" description="Basic and acidic residues" evidence="1">
    <location>
        <begin position="58"/>
        <end position="67"/>
    </location>
</feature>
<evidence type="ECO:0000256" key="1">
    <source>
        <dbReference type="SAM" id="MobiDB-lite"/>
    </source>
</evidence>
<dbReference type="PROSITE" id="PS51318">
    <property type="entry name" value="TAT"/>
    <property type="match status" value="1"/>
</dbReference>
<evidence type="ECO:0000313" key="2">
    <source>
        <dbReference type="EMBL" id="SMO78607.1"/>
    </source>
</evidence>
<gene>
    <name evidence="2" type="ORF">SAMN06264867_10927</name>
</gene>
<feature type="region of interest" description="Disordered" evidence="1">
    <location>
        <begin position="22"/>
        <end position="89"/>
    </location>
</feature>
<feature type="compositionally biased region" description="Acidic residues" evidence="1">
    <location>
        <begin position="218"/>
        <end position="231"/>
    </location>
</feature>
<reference evidence="2 3" key="1">
    <citation type="submission" date="2017-05" db="EMBL/GenBank/DDBJ databases">
        <authorList>
            <person name="Varghese N."/>
            <person name="Submissions S."/>
        </authorList>
    </citation>
    <scope>NUCLEOTIDE SEQUENCE [LARGE SCALE GENOMIC DNA]</scope>
    <source>
        <strain evidence="2 3">DSM 19504</strain>
    </source>
</reference>
<organism evidence="2 3">
    <name type="scientific">Halorubrum cibi</name>
    <dbReference type="NCBI Taxonomy" id="413815"/>
    <lineage>
        <taxon>Archaea</taxon>
        <taxon>Methanobacteriati</taxon>
        <taxon>Methanobacteriota</taxon>
        <taxon>Stenosarchaea group</taxon>
        <taxon>Halobacteria</taxon>
        <taxon>Halobacteriales</taxon>
        <taxon>Haloferacaceae</taxon>
        <taxon>Halorubrum</taxon>
    </lineage>
</organism>
<name>A0A521E3U3_9EURY</name>
<dbReference type="InterPro" id="IPR006311">
    <property type="entry name" value="TAT_signal"/>
</dbReference>
<dbReference type="Proteomes" id="UP000319712">
    <property type="component" value="Unassembled WGS sequence"/>
</dbReference>
<dbReference type="PROSITE" id="PS51257">
    <property type="entry name" value="PROKAR_LIPOPROTEIN"/>
    <property type="match status" value="1"/>
</dbReference>
<feature type="region of interest" description="Disordered" evidence="1">
    <location>
        <begin position="198"/>
        <end position="231"/>
    </location>
</feature>
<dbReference type="EMBL" id="FXTD01000009">
    <property type="protein sequence ID" value="SMO78607.1"/>
    <property type="molecule type" value="Genomic_DNA"/>
</dbReference>
<protein>
    <submittedName>
        <fullName evidence="2">Uncharacterized protein</fullName>
    </submittedName>
</protein>
<sequence>MPRTTRRRALLTAASGIAALAGCSGSSEHSASVPARTEDRIDDYEVRRVRNEAGTPLFRREDARSTEDGTDGDAAGSADPDADDPDRRYRGGRRVLVSADDLVDLAFADAPEAEELRSFVAETDFETASAYLLSMPIGECYAVRLRSVSVEEDEIEDGDLHPRAQFCRSLRPADVECSTEGTHTVGFAIRLPVAAERSTGSGRGMSGSCGPSPRSEPFDPELEPASGGDEE</sequence>
<evidence type="ECO:0000313" key="3">
    <source>
        <dbReference type="Proteomes" id="UP000319712"/>
    </source>
</evidence>
<keyword evidence="3" id="KW-1185">Reference proteome</keyword>
<dbReference type="OrthoDB" id="242771at2157"/>
<dbReference type="RefSeq" id="WP_142987214.1">
    <property type="nucleotide sequence ID" value="NZ_FXTD01000009.1"/>
</dbReference>